<evidence type="ECO:0000256" key="5">
    <source>
        <dbReference type="ARBA" id="ARBA00023054"/>
    </source>
</evidence>
<organism evidence="7 8">
    <name type="scientific">Acropora cervicornis</name>
    <name type="common">Staghorn coral</name>
    <dbReference type="NCBI Taxonomy" id="6130"/>
    <lineage>
        <taxon>Eukaryota</taxon>
        <taxon>Metazoa</taxon>
        <taxon>Cnidaria</taxon>
        <taxon>Anthozoa</taxon>
        <taxon>Hexacorallia</taxon>
        <taxon>Scleractinia</taxon>
        <taxon>Astrocoeniina</taxon>
        <taxon>Acroporidae</taxon>
        <taxon>Acropora</taxon>
    </lineage>
</organism>
<dbReference type="EMBL" id="JARQWQ010000066">
    <property type="protein sequence ID" value="KAK2554904.1"/>
    <property type="molecule type" value="Genomic_DNA"/>
</dbReference>
<keyword evidence="5 6" id="KW-0175">Coiled coil</keyword>
<evidence type="ECO:0000256" key="3">
    <source>
        <dbReference type="ARBA" id="ARBA00022327"/>
    </source>
</evidence>
<evidence type="ECO:0000256" key="2">
    <source>
        <dbReference type="ARBA" id="ARBA00008975"/>
    </source>
</evidence>
<name>A0AAD9Q5F8_ACRCE</name>
<feature type="coiled-coil region" evidence="6">
    <location>
        <begin position="25"/>
        <end position="52"/>
    </location>
</feature>
<gene>
    <name evidence="7" type="ORF">P5673_023579</name>
</gene>
<keyword evidence="8" id="KW-1185">Reference proteome</keyword>
<dbReference type="InterPro" id="IPR029618">
    <property type="entry name" value="CCDC172"/>
</dbReference>
<reference evidence="7" key="2">
    <citation type="journal article" date="2023" name="Science">
        <title>Genomic signatures of disease resistance in endangered staghorn corals.</title>
        <authorList>
            <person name="Vollmer S.V."/>
            <person name="Selwyn J.D."/>
            <person name="Despard B.A."/>
            <person name="Roesel C.L."/>
        </authorList>
    </citation>
    <scope>NUCLEOTIDE SEQUENCE</scope>
    <source>
        <strain evidence="7">K2</strain>
    </source>
</reference>
<dbReference type="GO" id="GO:0005737">
    <property type="term" value="C:cytoplasm"/>
    <property type="evidence" value="ECO:0007669"/>
    <property type="project" value="UniProtKB-SubCell"/>
</dbReference>
<evidence type="ECO:0000256" key="6">
    <source>
        <dbReference type="SAM" id="Coils"/>
    </source>
</evidence>
<dbReference type="PANTHER" id="PTHR22419:SF2">
    <property type="entry name" value="COILED-COIL DOMAIN-CONTAINING PROTEIN 172"/>
    <property type="match status" value="1"/>
</dbReference>
<accession>A0AAD9Q5F8</accession>
<evidence type="ECO:0000256" key="4">
    <source>
        <dbReference type="ARBA" id="ARBA00022490"/>
    </source>
</evidence>
<reference evidence="7" key="1">
    <citation type="journal article" date="2023" name="G3 (Bethesda)">
        <title>Whole genome assembly and annotation of the endangered Caribbean coral Acropora cervicornis.</title>
        <authorList>
            <person name="Selwyn J.D."/>
            <person name="Vollmer S.V."/>
        </authorList>
    </citation>
    <scope>NUCLEOTIDE SEQUENCE</scope>
    <source>
        <strain evidence="7">K2</strain>
    </source>
</reference>
<dbReference type="AlphaFoldDB" id="A0AAD9Q5F8"/>
<evidence type="ECO:0000256" key="1">
    <source>
        <dbReference type="ARBA" id="ARBA00004496"/>
    </source>
</evidence>
<proteinExistence type="inferred from homology"/>
<comment type="subcellular location">
    <subcellularLocation>
        <location evidence="1">Cytoplasm</location>
    </subcellularLocation>
</comment>
<dbReference type="Proteomes" id="UP001249851">
    <property type="component" value="Unassembled WGS sequence"/>
</dbReference>
<sequence>MSILNDLFEQIIQSEEKIRTRFLNLRKVSDEIQNYQVKCEDLLDEMKSLQGLLVLKIQRLSEEELNLKWFKIREEVLVQKRAELLTERENLIKEKVIDANF</sequence>
<protein>
    <recommendedName>
        <fullName evidence="3">Coiled-coil domain-containing protein 172</fullName>
    </recommendedName>
</protein>
<keyword evidence="4" id="KW-0963">Cytoplasm</keyword>
<dbReference type="PANTHER" id="PTHR22419">
    <property type="entry name" value="COILED-COIL DOMAIN-CONTAINING PROTEIN 172"/>
    <property type="match status" value="1"/>
</dbReference>
<comment type="caution">
    <text evidence="7">The sequence shown here is derived from an EMBL/GenBank/DDBJ whole genome shotgun (WGS) entry which is preliminary data.</text>
</comment>
<comment type="similarity">
    <text evidence="2">Belongs to the CCDC172 family.</text>
</comment>
<evidence type="ECO:0000313" key="7">
    <source>
        <dbReference type="EMBL" id="KAK2554904.1"/>
    </source>
</evidence>
<evidence type="ECO:0000313" key="8">
    <source>
        <dbReference type="Proteomes" id="UP001249851"/>
    </source>
</evidence>